<keyword evidence="1" id="KW-0732">Signal</keyword>
<dbReference type="InterPro" id="IPR013783">
    <property type="entry name" value="Ig-like_fold"/>
</dbReference>
<keyword evidence="5" id="KW-1185">Reference proteome</keyword>
<organism evidence="4 5">
    <name type="scientific">Roseibium algae</name>
    <dbReference type="NCBI Taxonomy" id="3123038"/>
    <lineage>
        <taxon>Bacteria</taxon>
        <taxon>Pseudomonadati</taxon>
        <taxon>Pseudomonadota</taxon>
        <taxon>Alphaproteobacteria</taxon>
        <taxon>Hyphomicrobiales</taxon>
        <taxon>Stappiaceae</taxon>
        <taxon>Roseibium</taxon>
    </lineage>
</organism>
<evidence type="ECO:0000259" key="3">
    <source>
        <dbReference type="Pfam" id="PF13501"/>
    </source>
</evidence>
<dbReference type="Proteomes" id="UP001385499">
    <property type="component" value="Unassembled WGS sequence"/>
</dbReference>
<dbReference type="RefSeq" id="WP_340275796.1">
    <property type="nucleotide sequence ID" value="NZ_JBAKIA010000012.1"/>
</dbReference>
<accession>A0ABU8TN97</accession>
<protein>
    <submittedName>
        <fullName evidence="4">Quinoprotein dehydrogenase-associated SoxYZ-like carrier</fullName>
    </submittedName>
</protein>
<dbReference type="Gene3D" id="2.60.40.10">
    <property type="entry name" value="Immunoglobulins"/>
    <property type="match status" value="1"/>
</dbReference>
<evidence type="ECO:0000313" key="4">
    <source>
        <dbReference type="EMBL" id="MEJ8475630.1"/>
    </source>
</evidence>
<dbReference type="InterPro" id="IPR030831">
    <property type="entry name" value="Fuse-rel_SoxYZ"/>
</dbReference>
<comment type="caution">
    <text evidence="4">The sequence shown here is derived from an EMBL/GenBank/DDBJ whole genome shotgun (WGS) entry which is preliminary data.</text>
</comment>
<dbReference type="Gene3D" id="2.60.40.2470">
    <property type="entry name" value="SoxY domain"/>
    <property type="match status" value="1"/>
</dbReference>
<feature type="signal peptide" evidence="1">
    <location>
        <begin position="1"/>
        <end position="30"/>
    </location>
</feature>
<sequence length="282" mass="30352">MQQDRVTSTRQIAALAALFATFFLAVPVFAEANTWQDLRDELYDGRFMAKSDAVLSLDAPYRTTDDARTNMSVRMAAPQGQTFRSVSLILDDNPMPVSAQIAFADPISTFEFTATMRVNGPTPVHAVAELSNGQLYVAETFVKTSGTGACSAPPGTDPIEALATLGQMELAIRQANPDTATLVSTLRRDANSVLDLEVSIKHPSHSGMQMNQISLLYIPARYVETLQLNLNGAPFATMTGSISLSENPQVTVSVPSGTNRVKAILTDTDGTVTEAERSLADY</sequence>
<evidence type="ECO:0000259" key="2">
    <source>
        <dbReference type="Pfam" id="PF08770"/>
    </source>
</evidence>
<dbReference type="SUPFAM" id="SSF81296">
    <property type="entry name" value="E set domains"/>
    <property type="match status" value="1"/>
</dbReference>
<feature type="domain" description="Sulphur oxidation protein SoxZ" evidence="2">
    <location>
        <begin position="189"/>
        <end position="276"/>
    </location>
</feature>
<dbReference type="Pfam" id="PF13501">
    <property type="entry name" value="SoxY"/>
    <property type="match status" value="1"/>
</dbReference>
<proteinExistence type="predicted"/>
<dbReference type="InterPro" id="IPR038162">
    <property type="entry name" value="SoxY_sf"/>
</dbReference>
<feature type="chain" id="PRO_5045176966" evidence="1">
    <location>
        <begin position="31"/>
        <end position="282"/>
    </location>
</feature>
<reference evidence="4 5" key="1">
    <citation type="submission" date="2024-02" db="EMBL/GenBank/DDBJ databases">
        <title>Roseibium algae sp. nov., isolated from marine alga (Grateloupia sp.), showing potential in myo-inositol conversion.</title>
        <authorList>
            <person name="Wang Y."/>
        </authorList>
    </citation>
    <scope>NUCLEOTIDE SEQUENCE [LARGE SCALE GENOMIC DNA]</scope>
    <source>
        <strain evidence="4 5">H3510</strain>
    </source>
</reference>
<dbReference type="EMBL" id="JBAKIA010000012">
    <property type="protein sequence ID" value="MEJ8475630.1"/>
    <property type="molecule type" value="Genomic_DNA"/>
</dbReference>
<dbReference type="InterPro" id="IPR032711">
    <property type="entry name" value="SoxY"/>
</dbReference>
<name>A0ABU8TN97_9HYPH</name>
<evidence type="ECO:0000313" key="5">
    <source>
        <dbReference type="Proteomes" id="UP001385499"/>
    </source>
</evidence>
<dbReference type="Pfam" id="PF08770">
    <property type="entry name" value="SoxZ"/>
    <property type="match status" value="1"/>
</dbReference>
<dbReference type="InterPro" id="IPR014756">
    <property type="entry name" value="Ig_E-set"/>
</dbReference>
<dbReference type="InterPro" id="IPR014880">
    <property type="entry name" value="SoxZ_dom"/>
</dbReference>
<evidence type="ECO:0000256" key="1">
    <source>
        <dbReference type="SAM" id="SignalP"/>
    </source>
</evidence>
<feature type="domain" description="Ig-like SoxY" evidence="3">
    <location>
        <begin position="41"/>
        <end position="150"/>
    </location>
</feature>
<gene>
    <name evidence="4" type="ORF">V6575_16175</name>
</gene>
<dbReference type="NCBIfam" id="TIGR04557">
    <property type="entry name" value="fuse_rel_SoxYZ"/>
    <property type="match status" value="1"/>
</dbReference>